<sequence>MNKIKRKSEKKLAQKLLEQAGVDLSFLPENHLKSITCHISHNGIQSYYEFGFYLDENIKKLKEFIGIFHPIKVVTSKAELFKLRLKTGDEHVPFTHINQYYEDNIFVCIYAIPIQMVNALEDKIKQEKMNSVQSKHI</sequence>
<dbReference type="EMBL" id="VUAA01000028">
    <property type="protein sequence ID" value="KAA1253112.1"/>
    <property type="molecule type" value="Genomic_DNA"/>
</dbReference>
<dbReference type="Proteomes" id="UP000323225">
    <property type="component" value="Unassembled WGS sequence"/>
</dbReference>
<organism evidence="1 2">
    <name type="scientific">Vibrio cholerae</name>
    <dbReference type="NCBI Taxonomy" id="666"/>
    <lineage>
        <taxon>Bacteria</taxon>
        <taxon>Pseudomonadati</taxon>
        <taxon>Pseudomonadota</taxon>
        <taxon>Gammaproteobacteria</taxon>
        <taxon>Vibrionales</taxon>
        <taxon>Vibrionaceae</taxon>
        <taxon>Vibrio</taxon>
    </lineage>
</organism>
<gene>
    <name evidence="1" type="ORF">F0M16_19420</name>
</gene>
<evidence type="ECO:0000313" key="2">
    <source>
        <dbReference type="Proteomes" id="UP000323225"/>
    </source>
</evidence>
<dbReference type="AlphaFoldDB" id="A0A5Q6PDZ9"/>
<proteinExistence type="predicted"/>
<comment type="caution">
    <text evidence="1">The sequence shown here is derived from an EMBL/GenBank/DDBJ whole genome shotgun (WGS) entry which is preliminary data.</text>
</comment>
<protein>
    <submittedName>
        <fullName evidence="1">Uncharacterized protein</fullName>
    </submittedName>
</protein>
<accession>A0A5Q6PDZ9</accession>
<evidence type="ECO:0000313" key="1">
    <source>
        <dbReference type="EMBL" id="KAA1253112.1"/>
    </source>
</evidence>
<name>A0A5Q6PDZ9_VIBCL</name>
<reference evidence="1 2" key="1">
    <citation type="submission" date="2019-09" db="EMBL/GenBank/DDBJ databases">
        <authorList>
            <person name="Kritzky A."/>
            <person name="Schelkanova E.Y."/>
            <person name="Alkhova Z.V."/>
            <person name="Smirnova N.I."/>
        </authorList>
    </citation>
    <scope>NUCLEOTIDE SEQUENCE [LARGE SCALE GENOMIC DNA]</scope>
    <source>
        <strain evidence="1 2">M1526</strain>
    </source>
</reference>